<evidence type="ECO:0000313" key="1">
    <source>
        <dbReference type="EMBL" id="CRL08302.1"/>
    </source>
</evidence>
<dbReference type="Proteomes" id="UP000183832">
    <property type="component" value="Unassembled WGS sequence"/>
</dbReference>
<keyword evidence="2" id="KW-1185">Reference proteome</keyword>
<dbReference type="AlphaFoldDB" id="A0A1J1J9U9"/>
<dbReference type="EMBL" id="CVRI01000075">
    <property type="protein sequence ID" value="CRL08302.1"/>
    <property type="molecule type" value="Genomic_DNA"/>
</dbReference>
<protein>
    <submittedName>
        <fullName evidence="1">CLUMA_CG021480, isoform A</fullName>
    </submittedName>
</protein>
<reference evidence="1 2" key="1">
    <citation type="submission" date="2015-04" db="EMBL/GenBank/DDBJ databases">
        <authorList>
            <person name="Syromyatnikov M.Y."/>
            <person name="Popov V.N."/>
        </authorList>
    </citation>
    <scope>NUCLEOTIDE SEQUENCE [LARGE SCALE GENOMIC DNA]</scope>
</reference>
<sequence length="107" mass="12424">MYPRDSEASFTATTCLMSKKKIRNKKMEFENSNEAKASKQRLRNSLAFNNKCLQTLRILALFLNPFWIFHEGIVIPFDSINRQLENATEQLLLSTQINFNLDLALLI</sequence>
<evidence type="ECO:0000313" key="2">
    <source>
        <dbReference type="Proteomes" id="UP000183832"/>
    </source>
</evidence>
<organism evidence="1 2">
    <name type="scientific">Clunio marinus</name>
    <dbReference type="NCBI Taxonomy" id="568069"/>
    <lineage>
        <taxon>Eukaryota</taxon>
        <taxon>Metazoa</taxon>
        <taxon>Ecdysozoa</taxon>
        <taxon>Arthropoda</taxon>
        <taxon>Hexapoda</taxon>
        <taxon>Insecta</taxon>
        <taxon>Pterygota</taxon>
        <taxon>Neoptera</taxon>
        <taxon>Endopterygota</taxon>
        <taxon>Diptera</taxon>
        <taxon>Nematocera</taxon>
        <taxon>Chironomoidea</taxon>
        <taxon>Chironomidae</taxon>
        <taxon>Clunio</taxon>
    </lineage>
</organism>
<name>A0A1J1J9U9_9DIPT</name>
<gene>
    <name evidence="1" type="ORF">CLUMA_CG021480</name>
</gene>
<accession>A0A1J1J9U9</accession>
<proteinExistence type="predicted"/>